<keyword evidence="1" id="KW-1133">Transmembrane helix</keyword>
<sequence length="231" mass="24476">MLLVGAARAIARKSVFKKRGRDLMKKYLLPAMFLFLIAIAFSGTVSAEATIDTYYINEDGDEITTAQVNDNIEYLAEVQNDGTQVDDATVMIDVNSNIYWGNYAAYESLDGGTTWTENPSSVTRVGDVITWDIGTLAADQLAILNFHGTMLNAGVETLTATVYDGETVMDSSVATLTVTEPATAQGASTVAASGSSTGSTVPMQETGTPLALLALAFGLVSTGLVYSKKQQ</sequence>
<reference evidence="2" key="1">
    <citation type="submission" date="2014-08" db="EMBL/GenBank/DDBJ databases">
        <authorList>
            <person name="Wibberg D."/>
        </authorList>
    </citation>
    <scope>NUCLEOTIDE SEQUENCE</scope>
</reference>
<dbReference type="KEGG" id="mfi:DSM1535_1722"/>
<protein>
    <recommendedName>
        <fullName evidence="3">DUF11 domain-containing protein</fullName>
    </recommendedName>
</protein>
<evidence type="ECO:0000313" key="2">
    <source>
        <dbReference type="EMBL" id="CEA14047.1"/>
    </source>
</evidence>
<dbReference type="AlphaFoldDB" id="A0A090I9N7"/>
<name>A0A090I9N7_METFO</name>
<proteinExistence type="predicted"/>
<dbReference type="PATRIC" id="fig|2162.9.peg.1768"/>
<gene>
    <name evidence="2" type="ORF">DSM1535_1722</name>
</gene>
<accession>A0A090I9N7</accession>
<feature type="transmembrane region" description="Helical" evidence="1">
    <location>
        <begin position="210"/>
        <end position="227"/>
    </location>
</feature>
<organism evidence="2">
    <name type="scientific">Methanobacterium formicicum</name>
    <dbReference type="NCBI Taxonomy" id="2162"/>
    <lineage>
        <taxon>Archaea</taxon>
        <taxon>Methanobacteriati</taxon>
        <taxon>Methanobacteriota</taxon>
        <taxon>Methanomada group</taxon>
        <taxon>Methanobacteria</taxon>
        <taxon>Methanobacteriales</taxon>
        <taxon>Methanobacteriaceae</taxon>
        <taxon>Methanobacterium</taxon>
    </lineage>
</organism>
<dbReference type="EMBL" id="LN515531">
    <property type="protein sequence ID" value="CEA14047.1"/>
    <property type="molecule type" value="Genomic_DNA"/>
</dbReference>
<evidence type="ECO:0008006" key="3">
    <source>
        <dbReference type="Google" id="ProtNLM"/>
    </source>
</evidence>
<evidence type="ECO:0000256" key="1">
    <source>
        <dbReference type="SAM" id="Phobius"/>
    </source>
</evidence>
<keyword evidence="1" id="KW-0812">Transmembrane</keyword>
<keyword evidence="1" id="KW-0472">Membrane</keyword>